<dbReference type="InterPro" id="IPR016024">
    <property type="entry name" value="ARM-type_fold"/>
</dbReference>
<evidence type="ECO:0000256" key="1">
    <source>
        <dbReference type="ARBA" id="ARBA00007690"/>
    </source>
</evidence>
<evidence type="ECO:0000256" key="2">
    <source>
        <dbReference type="SAM" id="MobiDB-lite"/>
    </source>
</evidence>
<dbReference type="STRING" id="650164.K5UW30"/>
<dbReference type="GeneID" id="18916994"/>
<name>K5UW30_PHACS</name>
<protein>
    <recommendedName>
        <fullName evidence="3">RRP12 HEAT domain-containing protein</fullName>
    </recommendedName>
</protein>
<reference evidence="4 5" key="1">
    <citation type="journal article" date="2012" name="BMC Genomics">
        <title>Comparative genomics of the white-rot fungi, Phanerochaete carnosa and P. chrysosporium, to elucidate the genetic basis of the distinct wood types they colonize.</title>
        <authorList>
            <person name="Suzuki H."/>
            <person name="MacDonald J."/>
            <person name="Syed K."/>
            <person name="Salamov A."/>
            <person name="Hori C."/>
            <person name="Aerts A."/>
            <person name="Henrissat B."/>
            <person name="Wiebenga A."/>
            <person name="vanKuyk P.A."/>
            <person name="Barry K."/>
            <person name="Lindquist E."/>
            <person name="LaButti K."/>
            <person name="Lapidus A."/>
            <person name="Lucas S."/>
            <person name="Coutinho P."/>
            <person name="Gong Y."/>
            <person name="Samejima M."/>
            <person name="Mahadevan R."/>
            <person name="Abou-Zaid M."/>
            <person name="de Vries R.P."/>
            <person name="Igarashi K."/>
            <person name="Yadav J.S."/>
            <person name="Grigoriev I.V."/>
            <person name="Master E.R."/>
        </authorList>
    </citation>
    <scope>NUCLEOTIDE SEQUENCE [LARGE SCALE GENOMIC DNA]</scope>
    <source>
        <strain evidence="4 5">HHB-10118-sp</strain>
    </source>
</reference>
<comment type="similarity">
    <text evidence="1">Belongs to the RRP12 family.</text>
</comment>
<feature type="compositionally biased region" description="Polar residues" evidence="2">
    <location>
        <begin position="884"/>
        <end position="896"/>
    </location>
</feature>
<dbReference type="Gene3D" id="1.25.10.10">
    <property type="entry name" value="Leucine-rich Repeat Variant"/>
    <property type="match status" value="2"/>
</dbReference>
<accession>K5UW30</accession>
<feature type="compositionally biased region" description="Basic and acidic residues" evidence="2">
    <location>
        <begin position="1025"/>
        <end position="1044"/>
    </location>
</feature>
<dbReference type="Proteomes" id="UP000008370">
    <property type="component" value="Unassembled WGS sequence"/>
</dbReference>
<dbReference type="InterPro" id="IPR012978">
    <property type="entry name" value="HEAT_RRP12"/>
</dbReference>
<feature type="compositionally biased region" description="Basic residues" evidence="2">
    <location>
        <begin position="833"/>
        <end position="842"/>
    </location>
</feature>
<dbReference type="GO" id="GO:0005634">
    <property type="term" value="C:nucleus"/>
    <property type="evidence" value="ECO:0007669"/>
    <property type="project" value="UniProtKB-SubCell"/>
</dbReference>
<feature type="region of interest" description="Disordered" evidence="2">
    <location>
        <begin position="873"/>
        <end position="935"/>
    </location>
</feature>
<dbReference type="KEGG" id="pco:PHACADRAFT_257981"/>
<feature type="domain" description="RRP12 HEAT" evidence="3">
    <location>
        <begin position="167"/>
        <end position="472"/>
    </location>
</feature>
<dbReference type="PANTHER" id="PTHR48287">
    <property type="entry name" value="ARM REPEAT SUPERFAMILY PROTEIN"/>
    <property type="match status" value="1"/>
</dbReference>
<feature type="region of interest" description="Disordered" evidence="2">
    <location>
        <begin position="973"/>
        <end position="1049"/>
    </location>
</feature>
<dbReference type="InParanoid" id="K5UW30"/>
<dbReference type="OrthoDB" id="2192888at2759"/>
<sequence>MLRHPYADRTAEWVNVSLLELTTGGLPKFKGKKADTEDSDTAIHLLAFLRPVLASLPSSSLPAISASLLTLPRFSNSYLSQASFSILADLLSIPVDDPTNNVYSQLQDILQVVLSSSPPKTDSTLVPSWTNLLGTAIHTYHAADPDACASRIWEAWKALWSFMDAADSNIRKPATQALDLLIKCFTPTFTEAAVKERSDDEANSPLGRIVSQIGKALCALTYARAMPEVMAVISSLLSGLRYRTSGNGPTTAELLLMPIVVQVAELRVQKSFEFKEAADNTLRTAMRVLGPEVLLRRLPLNLEPDDRKAGRGPRAFLLPMLSQPHPSPLSHFVLYFVPLTERMFDFQQTAESEGRQSEAKVWDVLVDQIWSGLHGYCHGTADLKTSLTPQFSQLLSQLLYTQPKLRPTVLKALKVMVDSNVALASGDELLLVKLPEAARASPISQSVAMKNVAFLRTQVESWLAVFFNVFSSVGRDSQGPVGDVISAWLAIAEGKDVAKAYYKLVALLKQNLGSKSSASQVVGSHKDPDNVVSMTLDLLVLMLPYLPANEAQALFENCLSKAILESNDNAVQKRGYKILARLMEGGKVSVEAQATLEKLDSFLDGLSPAAKKDRFTLLGQLVAQIPLNSLHLIPSIIPEAVLGTKEPSEKARLAAFDLVVEMGRKMSEGGVVRRDQVGGMDEGVAREATASIEEYITMIAGGLAGATPHMISATVTAISRLVFEFRDSISPQMHTEIFTTLLVFVTSNNREIIKSALGYIKLAIHTMPVDLLRPHLKQLVPALLNWSHDHKNHFKAKARHIFERMIRRFGWEEVYSCAGEEEARKVLVNIKKRKDRAKRKKTQSAENEDNEEVPSAKPAVGNAFEDVLYGSESELDDSDDEDATSQPVKGSRTHQATGARIRADDNSPMDLLSGAASGITNAMTKKRRKPGKDAAHFKTDEETGKMVIDEEEAIEQDTEMGEDVAGAAYRESLTSADGLTRGPNGRVKFNKDTKKRHREENDMEDVEMADAQTASGKKEKKKHELRLGQEFKAKKAGGDVKKGGVDPYAYMPLGQAAKKKGRRERLGIAGKR</sequence>
<dbReference type="HOGENOM" id="CLU_003753_1_0_1"/>
<dbReference type="Pfam" id="PF08161">
    <property type="entry name" value="RRP12_HEAT"/>
    <property type="match status" value="1"/>
</dbReference>
<organism evidence="4 5">
    <name type="scientific">Phanerochaete carnosa (strain HHB-10118-sp)</name>
    <name type="common">White-rot fungus</name>
    <name type="synonym">Peniophora carnosa</name>
    <dbReference type="NCBI Taxonomy" id="650164"/>
    <lineage>
        <taxon>Eukaryota</taxon>
        <taxon>Fungi</taxon>
        <taxon>Dikarya</taxon>
        <taxon>Basidiomycota</taxon>
        <taxon>Agaricomycotina</taxon>
        <taxon>Agaricomycetes</taxon>
        <taxon>Polyporales</taxon>
        <taxon>Phanerochaetaceae</taxon>
        <taxon>Phanerochaete</taxon>
    </lineage>
</organism>
<evidence type="ECO:0000259" key="3">
    <source>
        <dbReference type="Pfam" id="PF08161"/>
    </source>
</evidence>
<feature type="compositionally biased region" description="Acidic residues" evidence="2">
    <location>
        <begin position="873"/>
        <end position="883"/>
    </location>
</feature>
<dbReference type="InterPro" id="IPR011989">
    <property type="entry name" value="ARM-like"/>
</dbReference>
<evidence type="ECO:0000313" key="4">
    <source>
        <dbReference type="EMBL" id="EKM54256.1"/>
    </source>
</evidence>
<dbReference type="AlphaFoldDB" id="K5UW30"/>
<dbReference type="PANTHER" id="PTHR48287:SF1">
    <property type="entry name" value="ARM REPEAT SUPERFAMILY PROTEIN"/>
    <property type="match status" value="1"/>
</dbReference>
<evidence type="ECO:0000313" key="5">
    <source>
        <dbReference type="Proteomes" id="UP000008370"/>
    </source>
</evidence>
<proteinExistence type="inferred from homology"/>
<dbReference type="FunCoup" id="K5UW30">
    <property type="interactions" value="339"/>
</dbReference>
<gene>
    <name evidence="4" type="ORF">PHACADRAFT_257981</name>
</gene>
<dbReference type="SUPFAM" id="SSF48371">
    <property type="entry name" value="ARM repeat"/>
    <property type="match status" value="1"/>
</dbReference>
<dbReference type="InterPro" id="IPR052087">
    <property type="entry name" value="RRP12"/>
</dbReference>
<feature type="region of interest" description="Disordered" evidence="2">
    <location>
        <begin position="833"/>
        <end position="861"/>
    </location>
</feature>
<dbReference type="EMBL" id="JH930473">
    <property type="protein sequence ID" value="EKM54256.1"/>
    <property type="molecule type" value="Genomic_DNA"/>
</dbReference>
<dbReference type="RefSeq" id="XP_007396955.1">
    <property type="nucleotide sequence ID" value="XM_007396893.1"/>
</dbReference>
<keyword evidence="5" id="KW-1185">Reference proteome</keyword>